<dbReference type="GeneID" id="106751478"/>
<reference evidence="3" key="1">
    <citation type="submission" date="2025-08" db="UniProtKB">
        <authorList>
            <consortium name="RefSeq"/>
        </authorList>
    </citation>
    <scope>IDENTIFICATION</scope>
</reference>
<dbReference type="KEGG" id="dqu:106751478"/>
<evidence type="ECO:0000256" key="1">
    <source>
        <dbReference type="SAM" id="Phobius"/>
    </source>
</evidence>
<proteinExistence type="predicted"/>
<accession>A0A6P3YBU4</accession>
<dbReference type="RefSeq" id="XP_014487863.1">
    <property type="nucleotide sequence ID" value="XM_014632377.1"/>
</dbReference>
<dbReference type="Proteomes" id="UP000515204">
    <property type="component" value="Unplaced"/>
</dbReference>
<sequence length="100" mass="11636">MDRPVIARTRRFLRVYPLIGAQRITVFLFSVLYAVTIAQYCTENELDAAVCDESLFVSLGRPELQLQLVQVVRDKHFNSNVKLMFLAINVMYNSYNIQYI</sequence>
<protein>
    <submittedName>
        <fullName evidence="3">Uncharacterized protein LOC106751478</fullName>
    </submittedName>
</protein>
<evidence type="ECO:0000313" key="2">
    <source>
        <dbReference type="Proteomes" id="UP000515204"/>
    </source>
</evidence>
<keyword evidence="2" id="KW-1185">Reference proteome</keyword>
<feature type="transmembrane region" description="Helical" evidence="1">
    <location>
        <begin position="12"/>
        <end position="35"/>
    </location>
</feature>
<keyword evidence="1" id="KW-0812">Transmembrane</keyword>
<dbReference type="AlphaFoldDB" id="A0A6P3YBU4"/>
<keyword evidence="1" id="KW-1133">Transmembrane helix</keyword>
<evidence type="ECO:0000313" key="3">
    <source>
        <dbReference type="RefSeq" id="XP_014487863.1"/>
    </source>
</evidence>
<gene>
    <name evidence="3" type="primary">LOC106751478</name>
</gene>
<organism evidence="2 3">
    <name type="scientific">Dinoponera quadriceps</name>
    <name type="common">South American ant</name>
    <dbReference type="NCBI Taxonomy" id="609295"/>
    <lineage>
        <taxon>Eukaryota</taxon>
        <taxon>Metazoa</taxon>
        <taxon>Ecdysozoa</taxon>
        <taxon>Arthropoda</taxon>
        <taxon>Hexapoda</taxon>
        <taxon>Insecta</taxon>
        <taxon>Pterygota</taxon>
        <taxon>Neoptera</taxon>
        <taxon>Endopterygota</taxon>
        <taxon>Hymenoptera</taxon>
        <taxon>Apocrita</taxon>
        <taxon>Aculeata</taxon>
        <taxon>Formicoidea</taxon>
        <taxon>Formicidae</taxon>
        <taxon>Ponerinae</taxon>
        <taxon>Ponerini</taxon>
        <taxon>Dinoponera</taxon>
    </lineage>
</organism>
<name>A0A6P3YBU4_DINQU</name>
<keyword evidence="1" id="KW-0472">Membrane</keyword>